<dbReference type="GO" id="GO:0005829">
    <property type="term" value="C:cytosol"/>
    <property type="evidence" value="ECO:0007669"/>
    <property type="project" value="TreeGrafter"/>
</dbReference>
<reference evidence="4" key="1">
    <citation type="journal article" date="2020" name="bioRxiv">
        <title>Comparative genomics of Chlamydomonas.</title>
        <authorList>
            <person name="Craig R.J."/>
            <person name="Hasan A.R."/>
            <person name="Ness R.W."/>
            <person name="Keightley P.D."/>
        </authorList>
    </citation>
    <scope>NUCLEOTIDE SEQUENCE</scope>
    <source>
        <strain evidence="4">CCAP 11/70</strain>
    </source>
</reference>
<dbReference type="InterPro" id="IPR051339">
    <property type="entry name" value="DnaJ_subfamily_B"/>
</dbReference>
<dbReference type="CDD" id="cd06257">
    <property type="entry name" value="DnaJ"/>
    <property type="match status" value="1"/>
</dbReference>
<dbReference type="EMBL" id="JAEHOE010000036">
    <property type="protein sequence ID" value="KAG2493629.1"/>
    <property type="molecule type" value="Genomic_DNA"/>
</dbReference>
<dbReference type="InterPro" id="IPR002939">
    <property type="entry name" value="DnaJ_C"/>
</dbReference>
<dbReference type="PANTHER" id="PTHR24078:SF562">
    <property type="entry name" value="DNAJ DOMAIN CONTAINING PROTEIN"/>
    <property type="match status" value="1"/>
</dbReference>
<dbReference type="Pfam" id="PF00226">
    <property type="entry name" value="DnaJ"/>
    <property type="match status" value="1"/>
</dbReference>
<dbReference type="Proteomes" id="UP000612055">
    <property type="component" value="Unassembled WGS sequence"/>
</dbReference>
<dbReference type="OrthoDB" id="550424at2759"/>
<dbReference type="GO" id="GO:0051082">
    <property type="term" value="F:unfolded protein binding"/>
    <property type="evidence" value="ECO:0007669"/>
    <property type="project" value="InterPro"/>
</dbReference>
<dbReference type="SUPFAM" id="SSF49493">
    <property type="entry name" value="HSP40/DnaJ peptide-binding domain"/>
    <property type="match status" value="2"/>
</dbReference>
<protein>
    <recommendedName>
        <fullName evidence="3">J domain-containing protein</fullName>
    </recommendedName>
</protein>
<accession>A0A836BZQ0</accession>
<dbReference type="FunFam" id="2.60.260.20:FF:000006">
    <property type="entry name" value="DnaJ subfamily B member 13"/>
    <property type="match status" value="1"/>
</dbReference>
<dbReference type="PROSITE" id="PS00636">
    <property type="entry name" value="DNAJ_1"/>
    <property type="match status" value="1"/>
</dbReference>
<comment type="caution">
    <text evidence="4">The sequence shown here is derived from an EMBL/GenBank/DDBJ whole genome shotgun (WGS) entry which is preliminary data.</text>
</comment>
<dbReference type="SMART" id="SM00271">
    <property type="entry name" value="DnaJ"/>
    <property type="match status" value="1"/>
</dbReference>
<name>A0A836BZQ0_9CHLO</name>
<dbReference type="Gene3D" id="2.60.260.20">
    <property type="entry name" value="Urease metallochaperone UreE, N-terminal domain"/>
    <property type="match status" value="2"/>
</dbReference>
<keyword evidence="1" id="KW-0143">Chaperone</keyword>
<dbReference type="InterPro" id="IPR018253">
    <property type="entry name" value="DnaJ_domain_CS"/>
</dbReference>
<evidence type="ECO:0000256" key="1">
    <source>
        <dbReference type="ARBA" id="ARBA00023186"/>
    </source>
</evidence>
<dbReference type="FunFam" id="2.60.260.20:FF:000002">
    <property type="entry name" value="Dnaj homolog subfamily b member"/>
    <property type="match status" value="1"/>
</dbReference>
<dbReference type="InterPro" id="IPR001623">
    <property type="entry name" value="DnaJ_domain"/>
</dbReference>
<evidence type="ECO:0000259" key="3">
    <source>
        <dbReference type="PROSITE" id="PS50076"/>
    </source>
</evidence>
<sequence length="405" mass="42050">MGKDYYSILGVSKDADENTLKKAYYKLAQKWHPDKNPQNTDQATEKFKEISEAYDVLSDKDKRAVFDQFGEEGLKGGMPAGPGAGGPEGMGGMGGGMGGGSYQFDADMAAHLFESLFGGSMGGGMGGKKGGPRVRMFNGGMPGGMGGGMPGGMGGMRGGMPGMGGMGGGMGGMGRMGGMPGGMGGLFGMFGGDGMGGMDSDVHMADQDSSASSSPSWGSSRSMEPHKIEVPLKVTLEDLSRGVTKKLRITRHIVDGASGKMTPVQEDLQIDVRPGWKDGTKITFSGKGDEHPGRLADDLVFIVTTQPHPAFTRQGNDLCTSVKLPLVTALTGGSVAVPTLDGRRVQLSVGEGVVTPGTERVLPNEGMPISKGPDAGKKGCLRVKFNVAFPTSLTQEQKDKIRAAL</sequence>
<dbReference type="PANTHER" id="PTHR24078">
    <property type="entry name" value="DNAJ HOMOLOG SUBFAMILY C MEMBER"/>
    <property type="match status" value="1"/>
</dbReference>
<dbReference type="Gene3D" id="1.10.287.110">
    <property type="entry name" value="DnaJ domain"/>
    <property type="match status" value="1"/>
</dbReference>
<dbReference type="PRINTS" id="PR00625">
    <property type="entry name" value="JDOMAIN"/>
</dbReference>
<dbReference type="GO" id="GO:0006457">
    <property type="term" value="P:protein folding"/>
    <property type="evidence" value="ECO:0007669"/>
    <property type="project" value="InterPro"/>
</dbReference>
<feature type="domain" description="J" evidence="3">
    <location>
        <begin position="4"/>
        <end position="70"/>
    </location>
</feature>
<dbReference type="SUPFAM" id="SSF46565">
    <property type="entry name" value="Chaperone J-domain"/>
    <property type="match status" value="1"/>
</dbReference>
<dbReference type="CDD" id="cd10747">
    <property type="entry name" value="DnaJ_C"/>
    <property type="match status" value="1"/>
</dbReference>
<dbReference type="FunFam" id="1.10.287.110:FF:000072">
    <property type="entry name" value="DnaJ family protein"/>
    <property type="match status" value="1"/>
</dbReference>
<proteinExistence type="predicted"/>
<keyword evidence="5" id="KW-1185">Reference proteome</keyword>
<organism evidence="4 5">
    <name type="scientific">Edaphochlamys debaryana</name>
    <dbReference type="NCBI Taxonomy" id="47281"/>
    <lineage>
        <taxon>Eukaryota</taxon>
        <taxon>Viridiplantae</taxon>
        <taxon>Chlorophyta</taxon>
        <taxon>core chlorophytes</taxon>
        <taxon>Chlorophyceae</taxon>
        <taxon>CS clade</taxon>
        <taxon>Chlamydomonadales</taxon>
        <taxon>Chlamydomonadales incertae sedis</taxon>
        <taxon>Edaphochlamys</taxon>
    </lineage>
</organism>
<dbReference type="PROSITE" id="PS50076">
    <property type="entry name" value="DNAJ_2"/>
    <property type="match status" value="1"/>
</dbReference>
<feature type="compositionally biased region" description="Low complexity" evidence="2">
    <location>
        <begin position="209"/>
        <end position="222"/>
    </location>
</feature>
<evidence type="ECO:0000256" key="2">
    <source>
        <dbReference type="SAM" id="MobiDB-lite"/>
    </source>
</evidence>
<evidence type="ECO:0000313" key="4">
    <source>
        <dbReference type="EMBL" id="KAG2493629.1"/>
    </source>
</evidence>
<dbReference type="AlphaFoldDB" id="A0A836BZQ0"/>
<feature type="region of interest" description="Disordered" evidence="2">
    <location>
        <begin position="199"/>
        <end position="225"/>
    </location>
</feature>
<dbReference type="InterPro" id="IPR008971">
    <property type="entry name" value="HSP40/DnaJ_pept-bd"/>
</dbReference>
<dbReference type="InterPro" id="IPR036869">
    <property type="entry name" value="J_dom_sf"/>
</dbReference>
<dbReference type="GO" id="GO:0051087">
    <property type="term" value="F:protein-folding chaperone binding"/>
    <property type="evidence" value="ECO:0007669"/>
    <property type="project" value="TreeGrafter"/>
</dbReference>
<dbReference type="Pfam" id="PF01556">
    <property type="entry name" value="DnaJ_C"/>
    <property type="match status" value="1"/>
</dbReference>
<evidence type="ECO:0000313" key="5">
    <source>
        <dbReference type="Proteomes" id="UP000612055"/>
    </source>
</evidence>
<gene>
    <name evidence="4" type="ORF">HYH03_008146</name>
</gene>